<gene>
    <name evidence="8" type="ORF">FVR03_02435</name>
</gene>
<accession>A0A5C8KBZ0</accession>
<feature type="transmembrane region" description="Helical" evidence="6">
    <location>
        <begin position="6"/>
        <end position="26"/>
    </location>
</feature>
<reference evidence="8 9" key="1">
    <citation type="submission" date="2019-08" db="EMBL/GenBank/DDBJ databases">
        <authorList>
            <person name="Shi S."/>
        </authorList>
    </citation>
    <scope>NUCLEOTIDE SEQUENCE [LARGE SCALE GENOMIC DNA]</scope>
    <source>
        <strain evidence="8 9">GY10130</strain>
    </source>
</reference>
<dbReference type="EMBL" id="VRTY01000006">
    <property type="protein sequence ID" value="TXK51961.1"/>
    <property type="molecule type" value="Genomic_DNA"/>
</dbReference>
<dbReference type="InterPro" id="IPR006694">
    <property type="entry name" value="Fatty_acid_hydroxylase"/>
</dbReference>
<protein>
    <submittedName>
        <fullName evidence="8">Sterol desaturase family protein</fullName>
    </submittedName>
</protein>
<feature type="region of interest" description="Disordered" evidence="5">
    <location>
        <begin position="269"/>
        <end position="289"/>
    </location>
</feature>
<evidence type="ECO:0000256" key="5">
    <source>
        <dbReference type="SAM" id="MobiDB-lite"/>
    </source>
</evidence>
<evidence type="ECO:0000313" key="9">
    <source>
        <dbReference type="Proteomes" id="UP000321926"/>
    </source>
</evidence>
<keyword evidence="3 6" id="KW-1133">Transmembrane helix</keyword>
<dbReference type="GO" id="GO:0016020">
    <property type="term" value="C:membrane"/>
    <property type="evidence" value="ECO:0007669"/>
    <property type="project" value="UniProtKB-SubCell"/>
</dbReference>
<evidence type="ECO:0000256" key="1">
    <source>
        <dbReference type="ARBA" id="ARBA00004370"/>
    </source>
</evidence>
<evidence type="ECO:0000256" key="3">
    <source>
        <dbReference type="ARBA" id="ARBA00022989"/>
    </source>
</evidence>
<evidence type="ECO:0000256" key="2">
    <source>
        <dbReference type="ARBA" id="ARBA00022692"/>
    </source>
</evidence>
<evidence type="ECO:0000256" key="4">
    <source>
        <dbReference type="ARBA" id="ARBA00023136"/>
    </source>
</evidence>
<evidence type="ECO:0000259" key="7">
    <source>
        <dbReference type="Pfam" id="PF04116"/>
    </source>
</evidence>
<organism evidence="8 9">
    <name type="scientific">Pontibacter qinzhouensis</name>
    <dbReference type="NCBI Taxonomy" id="2603253"/>
    <lineage>
        <taxon>Bacteria</taxon>
        <taxon>Pseudomonadati</taxon>
        <taxon>Bacteroidota</taxon>
        <taxon>Cytophagia</taxon>
        <taxon>Cytophagales</taxon>
        <taxon>Hymenobacteraceae</taxon>
        <taxon>Pontibacter</taxon>
    </lineage>
</organism>
<dbReference type="InterPro" id="IPR050307">
    <property type="entry name" value="Sterol_Desaturase_Related"/>
</dbReference>
<name>A0A5C8KBZ0_9BACT</name>
<comment type="caution">
    <text evidence="8">The sequence shown here is derived from an EMBL/GenBank/DDBJ whole genome shotgun (WGS) entry which is preliminary data.</text>
</comment>
<dbReference type="Proteomes" id="UP000321926">
    <property type="component" value="Unassembled WGS sequence"/>
</dbReference>
<keyword evidence="4 6" id="KW-0472">Membrane</keyword>
<keyword evidence="9" id="KW-1185">Reference proteome</keyword>
<dbReference type="AlphaFoldDB" id="A0A5C8KBZ0"/>
<evidence type="ECO:0000256" key="6">
    <source>
        <dbReference type="SAM" id="Phobius"/>
    </source>
</evidence>
<keyword evidence="2 6" id="KW-0812">Transmembrane</keyword>
<comment type="subcellular location">
    <subcellularLocation>
        <location evidence="1">Membrane</location>
    </subcellularLocation>
</comment>
<dbReference type="PANTHER" id="PTHR11863">
    <property type="entry name" value="STEROL DESATURASE"/>
    <property type="match status" value="1"/>
</dbReference>
<feature type="domain" description="Fatty acid hydroxylase" evidence="7">
    <location>
        <begin position="93"/>
        <end position="228"/>
    </location>
</feature>
<evidence type="ECO:0000313" key="8">
    <source>
        <dbReference type="EMBL" id="TXK51961.1"/>
    </source>
</evidence>
<sequence length="289" mass="33191">MKFRFPKFDTVGAPLLAVLGVALLVLETRRQLRKPTQPKQERLLQNASVAALALPALRLLLLPALYAAARWSGKHRAGLLPLLRLPGWLNNIAGFLLLDYSNYLWHVLLHRLDVLWRFHNVHHIDLDLDVSTAWRFHIGENIASVPFRGAMMALLGVPARLVVVYEFFFEACTAFHHSNMRLPWQLEQQLVQVVVTPRMHGIHHSIVAQETNSNFSVIFTFWDRLHRTLQLHVPQEDITIGAPAYRNLEEQTPLWLLQLPFQKQRAWKLPDGTTPERASESGRHLPLLP</sequence>
<feature type="transmembrane region" description="Helical" evidence="6">
    <location>
        <begin position="47"/>
        <end position="68"/>
    </location>
</feature>
<dbReference type="GO" id="GO:0008610">
    <property type="term" value="P:lipid biosynthetic process"/>
    <property type="evidence" value="ECO:0007669"/>
    <property type="project" value="InterPro"/>
</dbReference>
<dbReference type="GO" id="GO:0005506">
    <property type="term" value="F:iron ion binding"/>
    <property type="evidence" value="ECO:0007669"/>
    <property type="project" value="InterPro"/>
</dbReference>
<dbReference type="RefSeq" id="WP_147920175.1">
    <property type="nucleotide sequence ID" value="NZ_VRTY01000006.1"/>
</dbReference>
<dbReference type="GO" id="GO:0016491">
    <property type="term" value="F:oxidoreductase activity"/>
    <property type="evidence" value="ECO:0007669"/>
    <property type="project" value="InterPro"/>
</dbReference>
<dbReference type="OrthoDB" id="9770329at2"/>
<dbReference type="Pfam" id="PF04116">
    <property type="entry name" value="FA_hydroxylase"/>
    <property type="match status" value="1"/>
</dbReference>
<proteinExistence type="predicted"/>